<name>A0AAW0QFR5_9PEZI</name>
<evidence type="ECO:0000256" key="3">
    <source>
        <dbReference type="ARBA" id="ARBA00022989"/>
    </source>
</evidence>
<evidence type="ECO:0000313" key="7">
    <source>
        <dbReference type="EMBL" id="KAK8101980.1"/>
    </source>
</evidence>
<dbReference type="AlphaFoldDB" id="A0AAW0QFR5"/>
<accession>A0AAW0QFR5</accession>
<dbReference type="InterPro" id="IPR051694">
    <property type="entry name" value="Immunoregulatory_rcpt-like"/>
</dbReference>
<feature type="compositionally biased region" description="Basic residues" evidence="5">
    <location>
        <begin position="323"/>
        <end position="333"/>
    </location>
</feature>
<dbReference type="GO" id="GO:0016020">
    <property type="term" value="C:membrane"/>
    <property type="evidence" value="ECO:0007669"/>
    <property type="project" value="UniProtKB-SubCell"/>
</dbReference>
<dbReference type="Proteomes" id="UP001392437">
    <property type="component" value="Unassembled WGS sequence"/>
</dbReference>
<feature type="transmembrane region" description="Helical" evidence="6">
    <location>
        <begin position="239"/>
        <end position="260"/>
    </location>
</feature>
<evidence type="ECO:0000256" key="4">
    <source>
        <dbReference type="ARBA" id="ARBA00023136"/>
    </source>
</evidence>
<keyword evidence="2 6" id="KW-0812">Transmembrane</keyword>
<comment type="caution">
    <text evidence="7">The sequence shown here is derived from an EMBL/GenBank/DDBJ whole genome shotgun (WGS) entry which is preliminary data.</text>
</comment>
<feature type="compositionally biased region" description="Low complexity" evidence="5">
    <location>
        <begin position="312"/>
        <end position="322"/>
    </location>
</feature>
<evidence type="ECO:0000256" key="1">
    <source>
        <dbReference type="ARBA" id="ARBA00004167"/>
    </source>
</evidence>
<protein>
    <submittedName>
        <fullName evidence="7">Uncharacterized protein</fullName>
    </submittedName>
</protein>
<feature type="compositionally biased region" description="Gly residues" evidence="5">
    <location>
        <begin position="349"/>
        <end position="361"/>
    </location>
</feature>
<dbReference type="PANTHER" id="PTHR15549">
    <property type="entry name" value="PAIRED IMMUNOGLOBULIN-LIKE TYPE 2 RECEPTOR"/>
    <property type="match status" value="1"/>
</dbReference>
<feature type="compositionally biased region" description="Basic and acidic residues" evidence="5">
    <location>
        <begin position="296"/>
        <end position="310"/>
    </location>
</feature>
<feature type="region of interest" description="Disordered" evidence="5">
    <location>
        <begin position="156"/>
        <end position="231"/>
    </location>
</feature>
<keyword evidence="3 6" id="KW-1133">Transmembrane helix</keyword>
<dbReference type="GO" id="GO:0071944">
    <property type="term" value="C:cell periphery"/>
    <property type="evidence" value="ECO:0007669"/>
    <property type="project" value="UniProtKB-ARBA"/>
</dbReference>
<sequence length="429" mass="42763">MSDLNPRVSNGTCYTASGKKLDSSFIPCGNDAFGRQTCCGKGDNCLADGACFGVHGEGYGGMLTYWAGCSDPDYKDESCPKKVVDQPWVALTYCKDSGEWAICSQIGNPSTLQNGAYCECTDSAKATPAFKDAQDLDRIVSLPQNTGDTLSFFQGHSPAATVPTAGATGGGGGGGGGGQATKTGSPTTAATTFTDASGRTTTATVTRTAVSPGDTHTGSGNGGSDASGSESGLNTGARIGVGVGVAVGGVLLIALVLLLLRRRRHRPAKKRMEEDGFTPPAEPKVPLADSAAIVEADGRPAKPHKLRGELGEGTAAAAAGRRPSTKLKSKHQQRASGGSTASELEGSVVGAGAGAGAGAAGAGHQPSAQQADGEGLTPVAELPGADVQSGSQGRLASDDSLVPAPLQLHRGEEGTHTGPPTTTSGPAGG</sequence>
<feature type="region of interest" description="Disordered" evidence="5">
    <location>
        <begin position="266"/>
        <end position="429"/>
    </location>
</feature>
<keyword evidence="8" id="KW-1185">Reference proteome</keyword>
<proteinExistence type="predicted"/>
<reference evidence="7 8" key="1">
    <citation type="submission" date="2023-01" db="EMBL/GenBank/DDBJ databases">
        <title>Analysis of 21 Apiospora genomes using comparative genomics revels a genus with tremendous synthesis potential of carbohydrate active enzymes and secondary metabolites.</title>
        <authorList>
            <person name="Sorensen T."/>
        </authorList>
    </citation>
    <scope>NUCLEOTIDE SEQUENCE [LARGE SCALE GENOMIC DNA]</scope>
    <source>
        <strain evidence="7 8">CBS 117206</strain>
    </source>
</reference>
<comment type="subcellular location">
    <subcellularLocation>
        <location evidence="1">Membrane</location>
        <topology evidence="1">Single-pass membrane protein</topology>
    </subcellularLocation>
</comment>
<evidence type="ECO:0000313" key="8">
    <source>
        <dbReference type="Proteomes" id="UP001392437"/>
    </source>
</evidence>
<evidence type="ECO:0000256" key="2">
    <source>
        <dbReference type="ARBA" id="ARBA00022692"/>
    </source>
</evidence>
<dbReference type="EMBL" id="JAQQWP010000009">
    <property type="protein sequence ID" value="KAK8101980.1"/>
    <property type="molecule type" value="Genomic_DNA"/>
</dbReference>
<evidence type="ECO:0000256" key="6">
    <source>
        <dbReference type="SAM" id="Phobius"/>
    </source>
</evidence>
<feature type="compositionally biased region" description="Low complexity" evidence="5">
    <location>
        <begin position="416"/>
        <end position="429"/>
    </location>
</feature>
<evidence type="ECO:0000256" key="5">
    <source>
        <dbReference type="SAM" id="MobiDB-lite"/>
    </source>
</evidence>
<gene>
    <name evidence="7" type="ORF">PG999_012354</name>
</gene>
<feature type="compositionally biased region" description="Gly residues" evidence="5">
    <location>
        <begin position="167"/>
        <end position="179"/>
    </location>
</feature>
<feature type="compositionally biased region" description="Low complexity" evidence="5">
    <location>
        <begin position="180"/>
        <end position="211"/>
    </location>
</feature>
<keyword evidence="4 6" id="KW-0472">Membrane</keyword>
<organism evidence="7 8">
    <name type="scientific">Apiospora kogelbergensis</name>
    <dbReference type="NCBI Taxonomy" id="1337665"/>
    <lineage>
        <taxon>Eukaryota</taxon>
        <taxon>Fungi</taxon>
        <taxon>Dikarya</taxon>
        <taxon>Ascomycota</taxon>
        <taxon>Pezizomycotina</taxon>
        <taxon>Sordariomycetes</taxon>
        <taxon>Xylariomycetidae</taxon>
        <taxon>Amphisphaeriales</taxon>
        <taxon>Apiosporaceae</taxon>
        <taxon>Apiospora</taxon>
    </lineage>
</organism>
<dbReference type="PANTHER" id="PTHR15549:SF30">
    <property type="entry name" value="MID2 DOMAIN-CONTAINING PROTEIN"/>
    <property type="match status" value="1"/>
</dbReference>